<evidence type="ECO:0000256" key="3">
    <source>
        <dbReference type="ARBA" id="ARBA00022737"/>
    </source>
</evidence>
<comment type="subcellular location">
    <subcellularLocation>
        <location evidence="1">Nucleus</location>
    </subcellularLocation>
</comment>
<dbReference type="PROSITE" id="PS51804">
    <property type="entry name" value="ZF_C2HC_LYAR"/>
    <property type="match status" value="2"/>
</dbReference>
<evidence type="ECO:0000256" key="5">
    <source>
        <dbReference type="ARBA" id="ARBA00022833"/>
    </source>
</evidence>
<accession>A0AAN7WPT0</accession>
<dbReference type="InterPro" id="IPR039999">
    <property type="entry name" value="LYAR"/>
</dbReference>
<keyword evidence="2" id="KW-0479">Metal-binding</keyword>
<proteinExistence type="inferred from homology"/>
<evidence type="ECO:0000256" key="8">
    <source>
        <dbReference type="PROSITE-ProRule" id="PRU01145"/>
    </source>
</evidence>
<dbReference type="Pfam" id="PF08790">
    <property type="entry name" value="zf-LYAR"/>
    <property type="match status" value="1"/>
</dbReference>
<feature type="compositionally biased region" description="Basic and acidic residues" evidence="9">
    <location>
        <begin position="111"/>
        <end position="131"/>
    </location>
</feature>
<dbReference type="Proteomes" id="UP001306508">
    <property type="component" value="Unassembled WGS sequence"/>
</dbReference>
<keyword evidence="5" id="KW-0862">Zinc</keyword>
<name>A0AAN7WPT0_9SACH</name>
<evidence type="ECO:0000259" key="10">
    <source>
        <dbReference type="PROSITE" id="PS50157"/>
    </source>
</evidence>
<dbReference type="InterPro" id="IPR014898">
    <property type="entry name" value="Znf_C2H2_LYAR"/>
</dbReference>
<evidence type="ECO:0000256" key="1">
    <source>
        <dbReference type="ARBA" id="ARBA00004123"/>
    </source>
</evidence>
<keyword evidence="3" id="KW-0677">Repeat</keyword>
<keyword evidence="4 8" id="KW-0863">Zinc-finger</keyword>
<evidence type="ECO:0000256" key="6">
    <source>
        <dbReference type="ARBA" id="ARBA00023242"/>
    </source>
</evidence>
<protein>
    <recommendedName>
        <fullName evidence="10">C2H2-type domain-containing protein</fullName>
    </recommendedName>
</protein>
<dbReference type="GO" id="GO:0008270">
    <property type="term" value="F:zinc ion binding"/>
    <property type="evidence" value="ECO:0007669"/>
    <property type="project" value="UniProtKB-KW"/>
</dbReference>
<gene>
    <name evidence="11" type="ORF">RI543_000944</name>
</gene>
<dbReference type="PROSITE" id="PS50157">
    <property type="entry name" value="ZINC_FINGER_C2H2_2"/>
    <property type="match status" value="1"/>
</dbReference>
<dbReference type="FunFam" id="3.30.1490.490:FF:000001">
    <property type="entry name" value="cell growth-regulating nucleolar protein-like"/>
    <property type="match status" value="1"/>
</dbReference>
<dbReference type="Gene3D" id="3.30.1490.490">
    <property type="match status" value="1"/>
</dbReference>
<comment type="similarity">
    <text evidence="7">Belongs to the UPF0743 family.</text>
</comment>
<sequence>MVTFNCEVCNDTVPKKNTEKHYYRCPNAYYTCIDCSKTFDDGYSYKQHTSCITEDEKYQKSLYRGKKGANKSKTTNNNNNNNSSNNNIANSTNNNKNNKNNKNNQQKKQGKKQDSKIKEKVDTKKKVEKEKKVSKPIIFKDGESLYNCLKNIKDKDQKKKLLKSVILKQDPEKRNSFIISV</sequence>
<dbReference type="GO" id="GO:0006364">
    <property type="term" value="P:rRNA processing"/>
    <property type="evidence" value="ECO:0007669"/>
    <property type="project" value="TreeGrafter"/>
</dbReference>
<dbReference type="InterPro" id="IPR036236">
    <property type="entry name" value="Znf_C2H2_sf"/>
</dbReference>
<dbReference type="PANTHER" id="PTHR13100:SF10">
    <property type="entry name" value="CELL GROWTH-REGULATING NUCLEOLAR PROTEIN"/>
    <property type="match status" value="1"/>
</dbReference>
<dbReference type="InterPro" id="IPR013087">
    <property type="entry name" value="Znf_C2H2_type"/>
</dbReference>
<evidence type="ECO:0000256" key="7">
    <source>
        <dbReference type="ARBA" id="ARBA00061084"/>
    </source>
</evidence>
<dbReference type="GO" id="GO:0003677">
    <property type="term" value="F:DNA binding"/>
    <property type="evidence" value="ECO:0007669"/>
    <property type="project" value="InterPro"/>
</dbReference>
<dbReference type="GO" id="GO:0000122">
    <property type="term" value="P:negative regulation of transcription by RNA polymerase II"/>
    <property type="evidence" value="ECO:0007669"/>
    <property type="project" value="TreeGrafter"/>
</dbReference>
<dbReference type="SUPFAM" id="SSF57667">
    <property type="entry name" value="beta-beta-alpha zinc fingers"/>
    <property type="match status" value="2"/>
</dbReference>
<dbReference type="EMBL" id="JAWIZZ010000031">
    <property type="protein sequence ID" value="KAK5781758.1"/>
    <property type="molecule type" value="Genomic_DNA"/>
</dbReference>
<feature type="domain" description="C2H2-type" evidence="10">
    <location>
        <begin position="30"/>
        <end position="58"/>
    </location>
</feature>
<dbReference type="GO" id="GO:0005730">
    <property type="term" value="C:nucleolus"/>
    <property type="evidence" value="ECO:0007669"/>
    <property type="project" value="TreeGrafter"/>
</dbReference>
<reference evidence="12" key="1">
    <citation type="submission" date="2023-07" db="EMBL/GenBank/DDBJ databases">
        <title>A draft genome of Kazachstania heterogenica Y-27499.</title>
        <authorList>
            <person name="Donic C."/>
            <person name="Kralova J.S."/>
            <person name="Fidel L."/>
            <person name="Ben-Dor S."/>
            <person name="Jung S."/>
        </authorList>
    </citation>
    <scope>NUCLEOTIDE SEQUENCE [LARGE SCALE GENOMIC DNA]</scope>
    <source>
        <strain evidence="12">Y27499</strain>
    </source>
</reference>
<dbReference type="AlphaFoldDB" id="A0AAN7WPT0"/>
<feature type="region of interest" description="Disordered" evidence="9">
    <location>
        <begin position="64"/>
        <end position="131"/>
    </location>
</feature>
<evidence type="ECO:0000256" key="4">
    <source>
        <dbReference type="ARBA" id="ARBA00022771"/>
    </source>
</evidence>
<organism evidence="11 12">
    <name type="scientific">Arxiozyma heterogenica</name>
    <dbReference type="NCBI Taxonomy" id="278026"/>
    <lineage>
        <taxon>Eukaryota</taxon>
        <taxon>Fungi</taxon>
        <taxon>Dikarya</taxon>
        <taxon>Ascomycota</taxon>
        <taxon>Saccharomycotina</taxon>
        <taxon>Saccharomycetes</taxon>
        <taxon>Saccharomycetales</taxon>
        <taxon>Saccharomycetaceae</taxon>
        <taxon>Arxiozyma</taxon>
    </lineage>
</organism>
<evidence type="ECO:0000313" key="11">
    <source>
        <dbReference type="EMBL" id="KAK5781758.1"/>
    </source>
</evidence>
<evidence type="ECO:0000256" key="2">
    <source>
        <dbReference type="ARBA" id="ARBA00022723"/>
    </source>
</evidence>
<dbReference type="PANTHER" id="PTHR13100">
    <property type="entry name" value="CELL GROWTH-REGULATING NUCLEOLAR PROTEIN LYAR"/>
    <property type="match status" value="1"/>
</dbReference>
<comment type="caution">
    <text evidence="11">The sequence shown here is derived from an EMBL/GenBank/DDBJ whole genome shotgun (WGS) entry which is preliminary data.</text>
</comment>
<feature type="compositionally biased region" description="Low complexity" evidence="9">
    <location>
        <begin position="71"/>
        <end position="107"/>
    </location>
</feature>
<keyword evidence="12" id="KW-1185">Reference proteome</keyword>
<evidence type="ECO:0000256" key="9">
    <source>
        <dbReference type="SAM" id="MobiDB-lite"/>
    </source>
</evidence>
<keyword evidence="6" id="KW-0539">Nucleus</keyword>
<evidence type="ECO:0000313" key="12">
    <source>
        <dbReference type="Proteomes" id="UP001306508"/>
    </source>
</evidence>